<dbReference type="Gene3D" id="3.30.230.10">
    <property type="match status" value="1"/>
</dbReference>
<dbReference type="HAMAP" id="MF_01973">
    <property type="entry name" value="lon_bact"/>
    <property type="match status" value="1"/>
</dbReference>
<dbReference type="Pfam" id="PF05362">
    <property type="entry name" value="Lon_C"/>
    <property type="match status" value="1"/>
</dbReference>
<evidence type="ECO:0000259" key="14">
    <source>
        <dbReference type="PROSITE" id="PS51786"/>
    </source>
</evidence>
<dbReference type="Pfam" id="PF22667">
    <property type="entry name" value="Lon_lid"/>
    <property type="match status" value="1"/>
</dbReference>
<dbReference type="GO" id="GO:0004252">
    <property type="term" value="F:serine-type endopeptidase activity"/>
    <property type="evidence" value="ECO:0007669"/>
    <property type="project" value="UniProtKB-EC"/>
</dbReference>
<dbReference type="InterPro" id="IPR014721">
    <property type="entry name" value="Ribsml_uS5_D2-typ_fold_subgr"/>
</dbReference>
<evidence type="ECO:0000256" key="1">
    <source>
        <dbReference type="ARBA" id="ARBA00004496"/>
    </source>
</evidence>
<dbReference type="EMBL" id="PFNJ01000069">
    <property type="protein sequence ID" value="PIZ42461.1"/>
    <property type="molecule type" value="Genomic_DNA"/>
</dbReference>
<dbReference type="Pfam" id="PF02190">
    <property type="entry name" value="LON_substr_bdg"/>
    <property type="match status" value="1"/>
</dbReference>
<keyword evidence="5 13" id="KW-0378">Hydrolase</keyword>
<keyword evidence="7 11" id="KW-0067">ATP-binding</keyword>
<evidence type="ECO:0000313" key="16">
    <source>
        <dbReference type="EMBL" id="PIZ42461.1"/>
    </source>
</evidence>
<dbReference type="InterPro" id="IPR027065">
    <property type="entry name" value="Lon_Prtase"/>
</dbReference>
<dbReference type="GO" id="GO:0005524">
    <property type="term" value="F:ATP binding"/>
    <property type="evidence" value="ECO:0007669"/>
    <property type="project" value="UniProtKB-KW"/>
</dbReference>
<comment type="catalytic activity">
    <reaction evidence="9">
        <text>Hydrolysis of proteins in presence of ATP.</text>
        <dbReference type="EC" id="3.4.21.53"/>
    </reaction>
</comment>
<evidence type="ECO:0000256" key="9">
    <source>
        <dbReference type="ARBA" id="ARBA00050665"/>
    </source>
</evidence>
<keyword evidence="6 13" id="KW-0720">Serine protease</keyword>
<dbReference type="PROSITE" id="PS01046">
    <property type="entry name" value="LON_SER"/>
    <property type="match status" value="1"/>
</dbReference>
<comment type="similarity">
    <text evidence="13">Belongs to the peptidase S16 family.</text>
</comment>
<dbReference type="GO" id="GO:0004176">
    <property type="term" value="F:ATP-dependent peptidase activity"/>
    <property type="evidence" value="ECO:0007669"/>
    <property type="project" value="InterPro"/>
</dbReference>
<reference evidence="17" key="1">
    <citation type="submission" date="2017-09" db="EMBL/GenBank/DDBJ databases">
        <title>Depth-based differentiation of microbial function through sediment-hosted aquifers and enrichment of novel symbionts in the deep terrestrial subsurface.</title>
        <authorList>
            <person name="Probst A.J."/>
            <person name="Ladd B."/>
            <person name="Jarett J.K."/>
            <person name="Geller-Mcgrath D.E."/>
            <person name="Sieber C.M.K."/>
            <person name="Emerson J.B."/>
            <person name="Anantharaman K."/>
            <person name="Thomas B.C."/>
            <person name="Malmstrom R."/>
            <person name="Stieglmeier M."/>
            <person name="Klingl A."/>
            <person name="Woyke T."/>
            <person name="Ryan C.M."/>
            <person name="Banfield J.F."/>
        </authorList>
    </citation>
    <scope>NUCLEOTIDE SEQUENCE [LARGE SCALE GENOMIC DNA]</scope>
</reference>
<dbReference type="AlphaFoldDB" id="A0A2M7TCA1"/>
<evidence type="ECO:0000256" key="13">
    <source>
        <dbReference type="RuleBase" id="RU000591"/>
    </source>
</evidence>
<dbReference type="SMART" id="SM00382">
    <property type="entry name" value="AAA"/>
    <property type="match status" value="1"/>
</dbReference>
<dbReference type="PIRSF" id="PIRSF001174">
    <property type="entry name" value="Lon_proteas"/>
    <property type="match status" value="1"/>
</dbReference>
<evidence type="ECO:0000256" key="10">
    <source>
        <dbReference type="ARBA" id="ARBA00066743"/>
    </source>
</evidence>
<evidence type="ECO:0000256" key="8">
    <source>
        <dbReference type="ARBA" id="ARBA00023016"/>
    </source>
</evidence>
<dbReference type="GO" id="GO:0016887">
    <property type="term" value="F:ATP hydrolysis activity"/>
    <property type="evidence" value="ECO:0007669"/>
    <property type="project" value="InterPro"/>
</dbReference>
<dbReference type="Gene3D" id="1.10.8.60">
    <property type="match status" value="1"/>
</dbReference>
<accession>A0A2M7TCA1</accession>
<dbReference type="InterPro" id="IPR003593">
    <property type="entry name" value="AAA+_ATPase"/>
</dbReference>
<dbReference type="Gene3D" id="1.20.58.1480">
    <property type="match status" value="1"/>
</dbReference>
<evidence type="ECO:0000256" key="11">
    <source>
        <dbReference type="PIRSR" id="PIRSR001174-2"/>
    </source>
</evidence>
<dbReference type="InterPro" id="IPR054594">
    <property type="entry name" value="Lon_lid"/>
</dbReference>
<feature type="non-terminal residue" evidence="16">
    <location>
        <position position="713"/>
    </location>
</feature>
<dbReference type="GO" id="GO:0005737">
    <property type="term" value="C:cytoplasm"/>
    <property type="evidence" value="ECO:0007669"/>
    <property type="project" value="UniProtKB-SubCell"/>
</dbReference>
<dbReference type="InterPro" id="IPR046336">
    <property type="entry name" value="Lon_prtase_N_sf"/>
</dbReference>
<dbReference type="SUPFAM" id="SSF88697">
    <property type="entry name" value="PUA domain-like"/>
    <property type="match status" value="1"/>
</dbReference>
<dbReference type="NCBIfam" id="TIGR00763">
    <property type="entry name" value="lon"/>
    <property type="match status" value="1"/>
</dbReference>
<dbReference type="Gene3D" id="3.40.50.300">
    <property type="entry name" value="P-loop containing nucleotide triphosphate hydrolases"/>
    <property type="match status" value="1"/>
</dbReference>
<comment type="caution">
    <text evidence="16">The sequence shown here is derived from an EMBL/GenBank/DDBJ whole genome shotgun (WGS) entry which is preliminary data.</text>
</comment>
<dbReference type="GO" id="GO:0043565">
    <property type="term" value="F:sequence-specific DNA binding"/>
    <property type="evidence" value="ECO:0007669"/>
    <property type="project" value="InterPro"/>
</dbReference>
<dbReference type="SMART" id="SM00464">
    <property type="entry name" value="LON"/>
    <property type="match status" value="1"/>
</dbReference>
<dbReference type="PROSITE" id="PS51786">
    <property type="entry name" value="LON_PROTEOLYTIC"/>
    <property type="match status" value="1"/>
</dbReference>
<keyword evidence="8" id="KW-0346">Stress response</keyword>
<proteinExistence type="inferred from homology"/>
<evidence type="ECO:0000256" key="6">
    <source>
        <dbReference type="ARBA" id="ARBA00022825"/>
    </source>
</evidence>
<dbReference type="CDD" id="cd19500">
    <property type="entry name" value="RecA-like_Lon"/>
    <property type="match status" value="1"/>
</dbReference>
<comment type="caution">
    <text evidence="12">Lacks conserved residue(s) required for the propagation of feature annotation.</text>
</comment>
<dbReference type="FunFam" id="3.40.50.300:FF:000021">
    <property type="entry name" value="Lon protease homolog"/>
    <property type="match status" value="1"/>
</dbReference>
<evidence type="ECO:0000313" key="17">
    <source>
        <dbReference type="Proteomes" id="UP000230970"/>
    </source>
</evidence>
<dbReference type="InterPro" id="IPR020568">
    <property type="entry name" value="Ribosomal_Su5_D2-typ_SF"/>
</dbReference>
<dbReference type="InterPro" id="IPR004815">
    <property type="entry name" value="Lon_bac/euk-typ"/>
</dbReference>
<dbReference type="InterPro" id="IPR015947">
    <property type="entry name" value="PUA-like_sf"/>
</dbReference>
<dbReference type="GO" id="GO:0030163">
    <property type="term" value="P:protein catabolic process"/>
    <property type="evidence" value="ECO:0007669"/>
    <property type="project" value="InterPro"/>
</dbReference>
<dbReference type="EC" id="3.4.21.53" evidence="10"/>
<keyword evidence="2" id="KW-0963">Cytoplasm</keyword>
<dbReference type="InterPro" id="IPR003959">
    <property type="entry name" value="ATPase_AAA_core"/>
</dbReference>
<dbReference type="InterPro" id="IPR008268">
    <property type="entry name" value="Peptidase_S16_AS"/>
</dbReference>
<evidence type="ECO:0000256" key="4">
    <source>
        <dbReference type="ARBA" id="ARBA00022741"/>
    </source>
</evidence>
<dbReference type="Proteomes" id="UP000230970">
    <property type="component" value="Unassembled WGS sequence"/>
</dbReference>
<feature type="binding site" evidence="11">
    <location>
        <begin position="356"/>
        <end position="363"/>
    </location>
    <ligand>
        <name>ATP</name>
        <dbReference type="ChEBI" id="CHEBI:30616"/>
    </ligand>
</feature>
<sequence>MSNIISFKPERKYPLVPLRDIVVFPGAFFPLSLGRQSSLAALEEARKENQPLVFITQLDSHLNNPKISDLYSIGTLSRVKQVFQEGKEARILIEGVKRVRILGYAQMKPFIIVRVEEIEEKEERSDKIEALKNNVLNQFKKCVTLGKSISMDALINILSLDNPHHIADLIASNLSLKTNQKQEILESFQTEDKLRKLQLILAHELSILELGKELESKTQQELSKMQKEMVLREQLKTIQKELGIDDEQGEVEEFRRKIKIAKMPSETEEKIMKELNRFAKLSQYNPEASYLRTYLEWIADLPWNKKSKEEVDLKKAEKILNADHYGLSTVKERIIEYLAVNKLVGKIKGPILCFIGPSGTGKTSIGRSIARALSRKFVKVSLGGIRDEAEIRGHRRTYVGALPGRIIQGINNAKTRNPVFMLDEIDKIGVDFRGDPSAALLEALDPEQNKDFSDHYLEVPFDLSDVFFITTGNVFDTIPPALLDRMEIIRFTGYTEEEKLKIARIHLLPKLFKNHGLDRQRVSLTEDVIRKIIRNYTHEAGVRELERELASILRKVAKKVVDGKKGKINLEEKDVHEYLGPEKYIPWAKESKNEIGVATGLAWTQSGGEILAIESTAMPGKGKLILTGQLGEVMKESAQAALSYIRSQARKLAIADKFFSNHDFHIHIPEGAVPKDGPSAGVALATSLISTITKKPVSKDVGMTGEITLRGKV</sequence>
<dbReference type="SUPFAM" id="SSF54211">
    <property type="entry name" value="Ribosomal protein S5 domain 2-like"/>
    <property type="match status" value="1"/>
</dbReference>
<dbReference type="PROSITE" id="PS51787">
    <property type="entry name" value="LON_N"/>
    <property type="match status" value="1"/>
</dbReference>
<dbReference type="InterPro" id="IPR027543">
    <property type="entry name" value="Lon_bac"/>
</dbReference>
<dbReference type="PANTHER" id="PTHR10046">
    <property type="entry name" value="ATP DEPENDENT LON PROTEASE FAMILY MEMBER"/>
    <property type="match status" value="1"/>
</dbReference>
<evidence type="ECO:0000256" key="2">
    <source>
        <dbReference type="ARBA" id="ARBA00022490"/>
    </source>
</evidence>
<dbReference type="SUPFAM" id="SSF52540">
    <property type="entry name" value="P-loop containing nucleoside triphosphate hydrolases"/>
    <property type="match status" value="1"/>
</dbReference>
<feature type="domain" description="Lon N-terminal" evidence="15">
    <location>
        <begin position="13"/>
        <end position="205"/>
    </location>
</feature>
<evidence type="ECO:0000256" key="7">
    <source>
        <dbReference type="ARBA" id="ARBA00022840"/>
    </source>
</evidence>
<keyword evidence="3 13" id="KW-0645">Protease</keyword>
<dbReference type="InterPro" id="IPR027417">
    <property type="entry name" value="P-loop_NTPase"/>
</dbReference>
<evidence type="ECO:0000259" key="15">
    <source>
        <dbReference type="PROSITE" id="PS51787"/>
    </source>
</evidence>
<evidence type="ECO:0000256" key="12">
    <source>
        <dbReference type="PROSITE-ProRule" id="PRU01122"/>
    </source>
</evidence>
<dbReference type="InterPro" id="IPR003111">
    <property type="entry name" value="Lon_prtase_N"/>
</dbReference>
<comment type="subcellular location">
    <subcellularLocation>
        <location evidence="1">Cytoplasm</location>
    </subcellularLocation>
</comment>
<dbReference type="InterPro" id="IPR008269">
    <property type="entry name" value="Lon_proteolytic"/>
</dbReference>
<organism evidence="16 17">
    <name type="scientific">candidate division WWE3 bacterium CG_4_10_14_0_2_um_filter_42_8</name>
    <dbReference type="NCBI Taxonomy" id="1975074"/>
    <lineage>
        <taxon>Bacteria</taxon>
        <taxon>Katanobacteria</taxon>
    </lineage>
</organism>
<evidence type="ECO:0000256" key="3">
    <source>
        <dbReference type="ARBA" id="ARBA00022670"/>
    </source>
</evidence>
<name>A0A2M7TCA1_UNCKA</name>
<dbReference type="PRINTS" id="PR00830">
    <property type="entry name" value="ENDOLAPTASE"/>
</dbReference>
<dbReference type="Gene3D" id="2.30.130.40">
    <property type="entry name" value="LON domain-like"/>
    <property type="match status" value="1"/>
</dbReference>
<dbReference type="Pfam" id="PF00004">
    <property type="entry name" value="AAA"/>
    <property type="match status" value="1"/>
</dbReference>
<dbReference type="FunFam" id="1.20.5.5270:FF:000002">
    <property type="entry name" value="Lon protease homolog"/>
    <property type="match status" value="1"/>
</dbReference>
<protein>
    <recommendedName>
        <fullName evidence="10">endopeptidase La</fullName>
        <ecNumber evidence="10">3.4.21.53</ecNumber>
    </recommendedName>
</protein>
<feature type="domain" description="Lon proteolytic" evidence="14">
    <location>
        <begin position="592"/>
        <end position="713"/>
    </location>
</feature>
<evidence type="ECO:0000256" key="5">
    <source>
        <dbReference type="ARBA" id="ARBA00022801"/>
    </source>
</evidence>
<keyword evidence="4 11" id="KW-0547">Nucleotide-binding</keyword>
<dbReference type="GO" id="GO:0006508">
    <property type="term" value="P:proteolysis"/>
    <property type="evidence" value="ECO:0007669"/>
    <property type="project" value="UniProtKB-KW"/>
</dbReference>
<dbReference type="Gene3D" id="1.20.5.5270">
    <property type="match status" value="1"/>
</dbReference>
<gene>
    <name evidence="16" type="primary">lon</name>
    <name evidence="16" type="ORF">COY34_02845</name>
</gene>